<dbReference type="Gene3D" id="3.90.1720.10">
    <property type="entry name" value="endopeptidase domain like (from Nostoc punctiforme)"/>
    <property type="match status" value="1"/>
</dbReference>
<gene>
    <name evidence="9" type="ORF">PV367_45665</name>
</gene>
<dbReference type="EMBL" id="JARAWN010000721">
    <property type="protein sequence ID" value="MDX3136923.1"/>
    <property type="molecule type" value="Genomic_DNA"/>
</dbReference>
<protein>
    <submittedName>
        <fullName evidence="9">C40 family peptidase</fullName>
    </submittedName>
</protein>
<keyword evidence="4" id="KW-0788">Thiol protease</keyword>
<keyword evidence="3" id="KW-0378">Hydrolase</keyword>
<evidence type="ECO:0000313" key="9">
    <source>
        <dbReference type="EMBL" id="MDX3136923.1"/>
    </source>
</evidence>
<dbReference type="InterPro" id="IPR038765">
    <property type="entry name" value="Papain-like_cys_pep_sf"/>
</dbReference>
<dbReference type="Pfam" id="PF00877">
    <property type="entry name" value="NLPC_P60"/>
    <property type="match status" value="1"/>
</dbReference>
<dbReference type="GO" id="GO:0006508">
    <property type="term" value="P:proteolysis"/>
    <property type="evidence" value="ECO:0007669"/>
    <property type="project" value="UniProtKB-KW"/>
</dbReference>
<evidence type="ECO:0000256" key="1">
    <source>
        <dbReference type="ARBA" id="ARBA00007074"/>
    </source>
</evidence>
<evidence type="ECO:0000256" key="5">
    <source>
        <dbReference type="SAM" id="Coils"/>
    </source>
</evidence>
<dbReference type="PANTHER" id="PTHR47359">
    <property type="entry name" value="PEPTIDOGLYCAN DL-ENDOPEPTIDASE CWLO"/>
    <property type="match status" value="1"/>
</dbReference>
<dbReference type="InterPro" id="IPR000064">
    <property type="entry name" value="NLP_P60_dom"/>
</dbReference>
<name>A0AAJ2Q015_9ACTN</name>
<feature type="chain" id="PRO_5042552986" evidence="7">
    <location>
        <begin position="24"/>
        <end position="381"/>
    </location>
</feature>
<feature type="region of interest" description="Disordered" evidence="6">
    <location>
        <begin position="30"/>
        <end position="71"/>
    </location>
</feature>
<dbReference type="RefSeq" id="WP_319700195.1">
    <property type="nucleotide sequence ID" value="NZ_JARAWN010000721.1"/>
</dbReference>
<evidence type="ECO:0000256" key="7">
    <source>
        <dbReference type="SAM" id="SignalP"/>
    </source>
</evidence>
<evidence type="ECO:0000256" key="4">
    <source>
        <dbReference type="ARBA" id="ARBA00022807"/>
    </source>
</evidence>
<sequence length="381" mass="41181">MGAGKRRLTMAAVAVVCAMTVLGAPVDAYASQRKPTEPTPSPTPSPSHHAGSSGASGGSSTPDTDPTPVTNEELEAVREKLEGLYHDAAVATDAYNAAEEKADRQSEEIVDLAHEVVQGHAKLDKLQDLIGAAARAQYRGGGLPPEVQLWLSENPQDFLEGADRLRQGQLATKGLLAEMTRTQEDLEQYSKDASARWEKLEANRKAKEKAKKKIKKQIAAAQELEGQLEDDERERLAQLEEDAAQQSQATWLGSGILDEINGKASPQGRTAVKFATDQIGKWYEWGAEGPDTYDCSGLTSQAWAAAGLTIPRTSQEQWRQLKHIDIQDMRPGDLIIYNSDASHVAMYLGNGSIVHAPRPNRKVSIAGAGTMQILGVVRPDA</sequence>
<organism evidence="9 10">
    <name type="scientific">Streptomyces europaeiscabiei</name>
    <dbReference type="NCBI Taxonomy" id="146819"/>
    <lineage>
        <taxon>Bacteria</taxon>
        <taxon>Bacillati</taxon>
        <taxon>Actinomycetota</taxon>
        <taxon>Actinomycetes</taxon>
        <taxon>Kitasatosporales</taxon>
        <taxon>Streptomycetaceae</taxon>
        <taxon>Streptomyces</taxon>
    </lineage>
</organism>
<keyword evidence="2" id="KW-0645">Protease</keyword>
<dbReference type="PANTHER" id="PTHR47359:SF3">
    <property type="entry name" value="NLP_P60 DOMAIN-CONTAINING PROTEIN-RELATED"/>
    <property type="match status" value="1"/>
</dbReference>
<dbReference type="Proteomes" id="UP001273589">
    <property type="component" value="Unassembled WGS sequence"/>
</dbReference>
<keyword evidence="7" id="KW-0732">Signal</keyword>
<evidence type="ECO:0000256" key="2">
    <source>
        <dbReference type="ARBA" id="ARBA00022670"/>
    </source>
</evidence>
<evidence type="ECO:0000256" key="3">
    <source>
        <dbReference type="ARBA" id="ARBA00022801"/>
    </source>
</evidence>
<dbReference type="AlphaFoldDB" id="A0AAJ2Q015"/>
<feature type="compositionally biased region" description="Low complexity" evidence="6">
    <location>
        <begin position="46"/>
        <end position="68"/>
    </location>
</feature>
<evidence type="ECO:0000256" key="6">
    <source>
        <dbReference type="SAM" id="MobiDB-lite"/>
    </source>
</evidence>
<dbReference type="GO" id="GO:0008234">
    <property type="term" value="F:cysteine-type peptidase activity"/>
    <property type="evidence" value="ECO:0007669"/>
    <property type="project" value="UniProtKB-KW"/>
</dbReference>
<comment type="similarity">
    <text evidence="1">Belongs to the peptidase C40 family.</text>
</comment>
<keyword evidence="5" id="KW-0175">Coiled coil</keyword>
<dbReference type="PROSITE" id="PS51935">
    <property type="entry name" value="NLPC_P60"/>
    <property type="match status" value="1"/>
</dbReference>
<feature type="signal peptide" evidence="7">
    <location>
        <begin position="1"/>
        <end position="23"/>
    </location>
</feature>
<feature type="domain" description="NlpC/P60" evidence="8">
    <location>
        <begin position="265"/>
        <end position="381"/>
    </location>
</feature>
<feature type="coiled-coil region" evidence="5">
    <location>
        <begin position="197"/>
        <end position="249"/>
    </location>
</feature>
<accession>A0AAJ2Q015</accession>
<dbReference type="Gene3D" id="6.10.250.3150">
    <property type="match status" value="1"/>
</dbReference>
<proteinExistence type="inferred from homology"/>
<dbReference type="InterPro" id="IPR051794">
    <property type="entry name" value="PG_Endopeptidase_C40"/>
</dbReference>
<comment type="caution">
    <text evidence="9">The sequence shown here is derived from an EMBL/GenBank/DDBJ whole genome shotgun (WGS) entry which is preliminary data.</text>
</comment>
<feature type="coiled-coil region" evidence="5">
    <location>
        <begin position="88"/>
        <end position="115"/>
    </location>
</feature>
<dbReference type="SUPFAM" id="SSF54001">
    <property type="entry name" value="Cysteine proteinases"/>
    <property type="match status" value="1"/>
</dbReference>
<reference evidence="9" key="1">
    <citation type="journal article" date="2023" name="Microb. Genom.">
        <title>Mesoterricola silvestris gen. nov., sp. nov., Mesoterricola sediminis sp. nov., Geothrix oryzae sp. nov., Geothrix edaphica sp. nov., Geothrix rubra sp. nov., and Geothrix limicola sp. nov., six novel members of Acidobacteriota isolated from soils.</title>
        <authorList>
            <person name="Weisberg A.J."/>
            <person name="Pearce E."/>
            <person name="Kramer C.G."/>
            <person name="Chang J.H."/>
            <person name="Clarke C.R."/>
        </authorList>
    </citation>
    <scope>NUCLEOTIDE SEQUENCE</scope>
    <source>
        <strain evidence="9">ND06-05F</strain>
    </source>
</reference>
<evidence type="ECO:0000259" key="8">
    <source>
        <dbReference type="PROSITE" id="PS51935"/>
    </source>
</evidence>
<evidence type="ECO:0000313" key="10">
    <source>
        <dbReference type="Proteomes" id="UP001273589"/>
    </source>
</evidence>